<dbReference type="Gene3D" id="3.40.50.720">
    <property type="entry name" value="NAD(P)-binding Rossmann-like Domain"/>
    <property type="match status" value="1"/>
</dbReference>
<protein>
    <submittedName>
        <fullName evidence="1">MGC147117 protein</fullName>
    </submittedName>
</protein>
<dbReference type="Pfam" id="PF00106">
    <property type="entry name" value="adh_short"/>
    <property type="match status" value="1"/>
</dbReference>
<reference evidence="1" key="1">
    <citation type="submission" date="2007-03" db="EMBL/GenBank/DDBJ databases">
        <authorList>
            <consortium name="NIH - Xenopus Gene Collection (XGC) project"/>
        </authorList>
    </citation>
    <scope>NUCLEOTIDE SEQUENCE [LARGE SCALE MRNA]</scope>
    <source>
        <tissue evidence="1">Whole embryo</tissue>
    </source>
</reference>
<evidence type="ECO:0000313" key="1">
    <source>
        <dbReference type="EMBL" id="AAI35274.1"/>
    </source>
</evidence>
<proteinExistence type="evidence at transcript level"/>
<dbReference type="InterPro" id="IPR002347">
    <property type="entry name" value="SDR_fam"/>
</dbReference>
<dbReference type="EMBL" id="BC135273">
    <property type="protein sequence ID" value="AAI35274.1"/>
    <property type="molecule type" value="mRNA"/>
</dbReference>
<dbReference type="PRINTS" id="PR00081">
    <property type="entry name" value="GDHRDH"/>
</dbReference>
<gene>
    <name evidence="1" type="primary">MGC147117</name>
</gene>
<dbReference type="CDD" id="cd05325">
    <property type="entry name" value="carb_red_sniffer_like_SDR_c"/>
    <property type="match status" value="1"/>
</dbReference>
<accession>A4IGW5</accession>
<dbReference type="AlphaFoldDB" id="A4IGW5"/>
<dbReference type="PANTHER" id="PTHR43544:SF33">
    <property type="entry name" value="C-FACTOR"/>
    <property type="match status" value="1"/>
</dbReference>
<feature type="non-terminal residue" evidence="1">
    <location>
        <position position="1"/>
    </location>
</feature>
<dbReference type="InterPro" id="IPR051468">
    <property type="entry name" value="Fungal_SecMetab_SDRs"/>
</dbReference>
<dbReference type="HOGENOM" id="CLU_010194_9_1_1"/>
<organism evidence="1">
    <name type="scientific">Xenopus tropicalis</name>
    <name type="common">Western clawed frog</name>
    <name type="synonym">Silurana tropicalis</name>
    <dbReference type="NCBI Taxonomy" id="8364"/>
    <lineage>
        <taxon>Eukaryota</taxon>
        <taxon>Metazoa</taxon>
        <taxon>Chordata</taxon>
        <taxon>Craniata</taxon>
        <taxon>Vertebrata</taxon>
        <taxon>Euteleostomi</taxon>
        <taxon>Amphibia</taxon>
        <taxon>Batrachia</taxon>
        <taxon>Anura</taxon>
        <taxon>Pipoidea</taxon>
        <taxon>Pipidae</taxon>
        <taxon>Xenopodinae</taxon>
        <taxon>Xenopus</taxon>
        <taxon>Silurana</taxon>
    </lineage>
</organism>
<dbReference type="SUPFAM" id="SSF51735">
    <property type="entry name" value="NAD(P)-binding Rossmann-fold domains"/>
    <property type="match status" value="1"/>
</dbReference>
<sequence length="261" mass="28852">KRCRKRQITNMSDVNIRTVLVTGSNRGIGYEFVQQFLNSQNPPQKIFATCRDPGAQQSQELKNLSEKHSNVVVIQLDTTNPASVNASVKEVEKHLNGQGLDLLINNAGILNHNSLETQTAEDMMHVYNVNVVGPMLTTQAYHHLLKRSVVESSGKSAIVHISALLGSLEELPHLFSALPVISYRCSKAALNILSRCHMEGYKQDGIISIAIHPGWVQTDMGGEKAPITKQTSVSGMMKIIYSLSHQHSGTFIDWEGKTIPW</sequence>
<name>A4IGW5_XENTR</name>
<dbReference type="InterPro" id="IPR036291">
    <property type="entry name" value="NAD(P)-bd_dom_sf"/>
</dbReference>
<dbReference type="PANTHER" id="PTHR43544">
    <property type="entry name" value="SHORT-CHAIN DEHYDROGENASE/REDUCTASE"/>
    <property type="match status" value="1"/>
</dbReference>